<dbReference type="AlphaFoldDB" id="A0A371F759"/>
<sequence length="69" mass="8229">MLKDKYKIRFDHLTFGAFKTLGDENMVKGMSHINHPNQLCEACVFDKHERRRLRIYFLKQKSKACKKGK</sequence>
<dbReference type="Proteomes" id="UP000257109">
    <property type="component" value="Unassembled WGS sequence"/>
</dbReference>
<reference evidence="1" key="1">
    <citation type="submission" date="2018-05" db="EMBL/GenBank/DDBJ databases">
        <title>Draft genome of Mucuna pruriens seed.</title>
        <authorList>
            <person name="Nnadi N.E."/>
            <person name="Vos R."/>
            <person name="Hasami M.H."/>
            <person name="Devisetty U.K."/>
            <person name="Aguiy J.C."/>
        </authorList>
    </citation>
    <scope>NUCLEOTIDE SEQUENCE [LARGE SCALE GENOMIC DNA]</scope>
    <source>
        <strain evidence="1">JCA_2017</strain>
    </source>
</reference>
<name>A0A371F759_MUCPR</name>
<feature type="non-terminal residue" evidence="1">
    <location>
        <position position="1"/>
    </location>
</feature>
<comment type="caution">
    <text evidence="1">The sequence shown here is derived from an EMBL/GenBank/DDBJ whole genome shotgun (WGS) entry which is preliminary data.</text>
</comment>
<accession>A0A371F759</accession>
<protein>
    <recommendedName>
        <fullName evidence="3">GAG-pre-integrase domain-containing protein</fullName>
    </recommendedName>
</protein>
<evidence type="ECO:0000313" key="2">
    <source>
        <dbReference type="Proteomes" id="UP000257109"/>
    </source>
</evidence>
<keyword evidence="2" id="KW-1185">Reference proteome</keyword>
<dbReference type="EMBL" id="QJKJ01010338">
    <property type="protein sequence ID" value="RDX73973.1"/>
    <property type="molecule type" value="Genomic_DNA"/>
</dbReference>
<evidence type="ECO:0000313" key="1">
    <source>
        <dbReference type="EMBL" id="RDX73973.1"/>
    </source>
</evidence>
<gene>
    <name evidence="1" type="ORF">CR513_46340</name>
</gene>
<organism evidence="1 2">
    <name type="scientific">Mucuna pruriens</name>
    <name type="common">Velvet bean</name>
    <name type="synonym">Dolichos pruriens</name>
    <dbReference type="NCBI Taxonomy" id="157652"/>
    <lineage>
        <taxon>Eukaryota</taxon>
        <taxon>Viridiplantae</taxon>
        <taxon>Streptophyta</taxon>
        <taxon>Embryophyta</taxon>
        <taxon>Tracheophyta</taxon>
        <taxon>Spermatophyta</taxon>
        <taxon>Magnoliopsida</taxon>
        <taxon>eudicotyledons</taxon>
        <taxon>Gunneridae</taxon>
        <taxon>Pentapetalae</taxon>
        <taxon>rosids</taxon>
        <taxon>fabids</taxon>
        <taxon>Fabales</taxon>
        <taxon>Fabaceae</taxon>
        <taxon>Papilionoideae</taxon>
        <taxon>50 kb inversion clade</taxon>
        <taxon>NPAAA clade</taxon>
        <taxon>indigoferoid/millettioid clade</taxon>
        <taxon>Phaseoleae</taxon>
        <taxon>Mucuna</taxon>
    </lineage>
</organism>
<proteinExistence type="predicted"/>
<evidence type="ECO:0008006" key="3">
    <source>
        <dbReference type="Google" id="ProtNLM"/>
    </source>
</evidence>